<proteinExistence type="predicted"/>
<dbReference type="EMBL" id="BAAAZG010000025">
    <property type="protein sequence ID" value="GAA4078172.1"/>
    <property type="molecule type" value="Genomic_DNA"/>
</dbReference>
<dbReference type="InterPro" id="IPR003778">
    <property type="entry name" value="CT_A_B"/>
</dbReference>
<dbReference type="InterPro" id="IPR052708">
    <property type="entry name" value="PxpC"/>
</dbReference>
<accession>A0ABP7VZZ9</accession>
<evidence type="ECO:0000313" key="5">
    <source>
        <dbReference type="EMBL" id="GAA4078172.1"/>
    </source>
</evidence>
<protein>
    <submittedName>
        <fullName evidence="5">Biotin-dependent carboxyltransferase family protein</fullName>
    </submittedName>
</protein>
<evidence type="ECO:0000259" key="4">
    <source>
        <dbReference type="SMART" id="SM00797"/>
    </source>
</evidence>
<evidence type="ECO:0000256" key="1">
    <source>
        <dbReference type="ARBA" id="ARBA00022741"/>
    </source>
</evidence>
<dbReference type="InterPro" id="IPR029000">
    <property type="entry name" value="Cyclophilin-like_dom_sf"/>
</dbReference>
<dbReference type="PANTHER" id="PTHR43309:SF3">
    <property type="entry name" value="5-OXOPROLINASE SUBUNIT C"/>
    <property type="match status" value="1"/>
</dbReference>
<evidence type="ECO:0000256" key="2">
    <source>
        <dbReference type="ARBA" id="ARBA00022801"/>
    </source>
</evidence>
<keyword evidence="3" id="KW-0067">ATP-binding</keyword>
<keyword evidence="2" id="KW-0378">Hydrolase</keyword>
<sequence>MDGGARVAPATLTVVAAGPATTVQDLGRHGTAHLGVPSAGPADRRSFTLANRLAGNPENTPALETTFGGLALTLSQPRHVAITGAPVAVRVDGAPAGDATRLYLRAGSVLTLGRPSAGCRTYVAVSGGFEVDRVLGSASRDSLTGLGPEPVRAGTVLRLGPARPVPDVPLELAFSVVPSGGVTTVRFRWGPRDGLFGAADRRRLTRTVWQVSAQADRVGVRLTGPPLSIGTVDLPSEGTVLGAVQVPPSGEPIVFLADHPVTGGYPVIGVVTDADVDLLGQAVPGDRIRFAPVH</sequence>
<gene>
    <name evidence="5" type="ORF">GCM10022214_40120</name>
</gene>
<dbReference type="SMART" id="SM00797">
    <property type="entry name" value="AHS2"/>
    <property type="match status" value="1"/>
</dbReference>
<dbReference type="PANTHER" id="PTHR43309">
    <property type="entry name" value="5-OXOPROLINASE SUBUNIT C"/>
    <property type="match status" value="1"/>
</dbReference>
<dbReference type="NCBIfam" id="TIGR00724">
    <property type="entry name" value="urea_amlyse_rel"/>
    <property type="match status" value="1"/>
</dbReference>
<keyword evidence="1" id="KW-0547">Nucleotide-binding</keyword>
<keyword evidence="6" id="KW-1185">Reference proteome</keyword>
<dbReference type="Pfam" id="PF02626">
    <property type="entry name" value="CT_A_B"/>
    <property type="match status" value="1"/>
</dbReference>
<evidence type="ECO:0000313" key="6">
    <source>
        <dbReference type="Proteomes" id="UP001500683"/>
    </source>
</evidence>
<organism evidence="5 6">
    <name type="scientific">Actinomadura miaoliensis</name>
    <dbReference type="NCBI Taxonomy" id="430685"/>
    <lineage>
        <taxon>Bacteria</taxon>
        <taxon>Bacillati</taxon>
        <taxon>Actinomycetota</taxon>
        <taxon>Actinomycetes</taxon>
        <taxon>Streptosporangiales</taxon>
        <taxon>Thermomonosporaceae</taxon>
        <taxon>Actinomadura</taxon>
    </lineage>
</organism>
<reference evidence="6" key="1">
    <citation type="journal article" date="2019" name="Int. J. Syst. Evol. Microbiol.">
        <title>The Global Catalogue of Microorganisms (GCM) 10K type strain sequencing project: providing services to taxonomists for standard genome sequencing and annotation.</title>
        <authorList>
            <consortium name="The Broad Institute Genomics Platform"/>
            <consortium name="The Broad Institute Genome Sequencing Center for Infectious Disease"/>
            <person name="Wu L."/>
            <person name="Ma J."/>
        </authorList>
    </citation>
    <scope>NUCLEOTIDE SEQUENCE [LARGE SCALE GENOMIC DNA]</scope>
    <source>
        <strain evidence="6">JCM 16702</strain>
    </source>
</reference>
<dbReference type="SUPFAM" id="SSF50891">
    <property type="entry name" value="Cyclophilin-like"/>
    <property type="match status" value="1"/>
</dbReference>
<dbReference type="Gene3D" id="2.40.100.10">
    <property type="entry name" value="Cyclophilin-like"/>
    <property type="match status" value="1"/>
</dbReference>
<comment type="caution">
    <text evidence="5">The sequence shown here is derived from an EMBL/GenBank/DDBJ whole genome shotgun (WGS) entry which is preliminary data.</text>
</comment>
<name>A0ABP7VZZ9_9ACTN</name>
<feature type="domain" description="Carboxyltransferase" evidence="4">
    <location>
        <begin position="33"/>
        <end position="294"/>
    </location>
</feature>
<evidence type="ECO:0000256" key="3">
    <source>
        <dbReference type="ARBA" id="ARBA00022840"/>
    </source>
</evidence>
<dbReference type="Proteomes" id="UP001500683">
    <property type="component" value="Unassembled WGS sequence"/>
</dbReference>
<dbReference type="RefSeq" id="WP_344949410.1">
    <property type="nucleotide sequence ID" value="NZ_BAAAZG010000025.1"/>
</dbReference>